<evidence type="ECO:0000313" key="7">
    <source>
        <dbReference type="Proteomes" id="UP000324159"/>
    </source>
</evidence>
<dbReference type="InterPro" id="IPR011330">
    <property type="entry name" value="Glyco_hydro/deAcase_b/a-brl"/>
</dbReference>
<proteinExistence type="predicted"/>
<evidence type="ECO:0000259" key="4">
    <source>
        <dbReference type="PROSITE" id="PS50835"/>
    </source>
</evidence>
<comment type="subcellular location">
    <subcellularLocation>
        <location evidence="1">Secreted</location>
    </subcellularLocation>
</comment>
<dbReference type="GO" id="GO:0016810">
    <property type="term" value="F:hydrolase activity, acting on carbon-nitrogen (but not peptide) bonds"/>
    <property type="evidence" value="ECO:0007669"/>
    <property type="project" value="InterPro"/>
</dbReference>
<dbReference type="InterPro" id="IPR051398">
    <property type="entry name" value="Polysacch_Deacetylase"/>
</dbReference>
<dbReference type="PROSITE" id="PS51677">
    <property type="entry name" value="NODB"/>
    <property type="match status" value="1"/>
</dbReference>
<dbReference type="AlphaFoldDB" id="A0A5D3WRL3"/>
<dbReference type="Pfam" id="PF01522">
    <property type="entry name" value="Polysacc_deac_1"/>
    <property type="match status" value="1"/>
</dbReference>
<dbReference type="PANTHER" id="PTHR34216:SF3">
    <property type="entry name" value="POLY-BETA-1,6-N-ACETYL-D-GLUCOSAMINE N-DEACETYLASE"/>
    <property type="match status" value="1"/>
</dbReference>
<comment type="caution">
    <text evidence="6">The sequence shown here is derived from an EMBL/GenBank/DDBJ whole genome shotgun (WGS) entry which is preliminary data.</text>
</comment>
<dbReference type="InterPro" id="IPR002509">
    <property type="entry name" value="NODB_dom"/>
</dbReference>
<dbReference type="Gene3D" id="3.20.20.370">
    <property type="entry name" value="Glycoside hydrolase/deacetylase"/>
    <property type="match status" value="1"/>
</dbReference>
<sequence length="348" mass="38642">MKTAILFLLFLCVSVGQVVAAGRANLFIYHRFGERRYPSTNVSLEDFRAHLAILKKSGVAVVSLGELVDRLEGKAAFDRPLAVLTVDDGFRSFLRVLPLLEEYGFPVTLFINTDAVGGASYLGWDEIRELMTRGVEIGSHSAAHLHMVDRKAGETEQQRLQRLRDDLEQARTAFRRHLGIDPDLFAYPYGEYDPAVEQLLKRMGFRAAVAQQSGVVTTASDRYALPRFPMGGPYADPKQFAGKLAMRRLPVFAVRPLSPVLAAENPPVLTLGIAPGQVDLDRLTCYVSGQPGARIEWIDKNRGLLRVRAAGPISGRRGKYTLTAPGLGGGWHWYSHLWIRPDVPERGY</sequence>
<feature type="domain" description="NodB homology" evidence="5">
    <location>
        <begin position="80"/>
        <end position="348"/>
    </location>
</feature>
<evidence type="ECO:0000256" key="3">
    <source>
        <dbReference type="SAM" id="SignalP"/>
    </source>
</evidence>
<dbReference type="InterPro" id="IPR007110">
    <property type="entry name" value="Ig-like_dom"/>
</dbReference>
<dbReference type="SUPFAM" id="SSF88713">
    <property type="entry name" value="Glycoside hydrolase/deacetylase"/>
    <property type="match status" value="1"/>
</dbReference>
<evidence type="ECO:0000256" key="1">
    <source>
        <dbReference type="ARBA" id="ARBA00004613"/>
    </source>
</evidence>
<evidence type="ECO:0000259" key="5">
    <source>
        <dbReference type="PROSITE" id="PS51677"/>
    </source>
</evidence>
<dbReference type="PANTHER" id="PTHR34216">
    <property type="match status" value="1"/>
</dbReference>
<reference evidence="6 7" key="1">
    <citation type="submission" date="2019-07" db="EMBL/GenBank/DDBJ databases">
        <title>Genomic Encyclopedia of Type Strains, Phase IV (KMG-IV): sequencing the most valuable type-strain genomes for metagenomic binning, comparative biology and taxonomic classification.</title>
        <authorList>
            <person name="Goeker M."/>
        </authorList>
    </citation>
    <scope>NUCLEOTIDE SEQUENCE [LARGE SCALE GENOMIC DNA]</scope>
    <source>
        <strain evidence="6 7">SS015</strain>
    </source>
</reference>
<organism evidence="6 7">
    <name type="scientific">Geothermobacter ehrlichii</name>
    <dbReference type="NCBI Taxonomy" id="213224"/>
    <lineage>
        <taxon>Bacteria</taxon>
        <taxon>Pseudomonadati</taxon>
        <taxon>Thermodesulfobacteriota</taxon>
        <taxon>Desulfuromonadia</taxon>
        <taxon>Desulfuromonadales</taxon>
        <taxon>Geothermobacteraceae</taxon>
        <taxon>Geothermobacter</taxon>
    </lineage>
</organism>
<evidence type="ECO:0000313" key="6">
    <source>
        <dbReference type="EMBL" id="TYP00239.1"/>
    </source>
</evidence>
<keyword evidence="7" id="KW-1185">Reference proteome</keyword>
<name>A0A5D3WRL3_9BACT</name>
<dbReference type="GO" id="GO:0005975">
    <property type="term" value="P:carbohydrate metabolic process"/>
    <property type="evidence" value="ECO:0007669"/>
    <property type="project" value="InterPro"/>
</dbReference>
<dbReference type="CDD" id="cd10973">
    <property type="entry name" value="CE4_DAC_u4_5s"/>
    <property type="match status" value="1"/>
</dbReference>
<feature type="domain" description="Ig-like" evidence="4">
    <location>
        <begin position="266"/>
        <end position="297"/>
    </location>
</feature>
<dbReference type="RefSeq" id="WP_187426596.1">
    <property type="nucleotide sequence ID" value="NZ_VNIB01000001.1"/>
</dbReference>
<evidence type="ECO:0000256" key="2">
    <source>
        <dbReference type="ARBA" id="ARBA00022729"/>
    </source>
</evidence>
<dbReference type="GO" id="GO:0005576">
    <property type="term" value="C:extracellular region"/>
    <property type="evidence" value="ECO:0007669"/>
    <property type="project" value="UniProtKB-SubCell"/>
</dbReference>
<feature type="signal peptide" evidence="3">
    <location>
        <begin position="1"/>
        <end position="20"/>
    </location>
</feature>
<keyword evidence="2 3" id="KW-0732">Signal</keyword>
<feature type="chain" id="PRO_5022705110" evidence="3">
    <location>
        <begin position="21"/>
        <end position="348"/>
    </location>
</feature>
<protein>
    <submittedName>
        <fullName evidence="6">Polysaccharide deacetylase</fullName>
    </submittedName>
</protein>
<dbReference type="PROSITE" id="PS50835">
    <property type="entry name" value="IG_LIKE"/>
    <property type="match status" value="1"/>
</dbReference>
<gene>
    <name evidence="6" type="ORF">EDC39_101400</name>
</gene>
<dbReference type="EMBL" id="VNIB01000001">
    <property type="protein sequence ID" value="TYP00239.1"/>
    <property type="molecule type" value="Genomic_DNA"/>
</dbReference>
<dbReference type="Proteomes" id="UP000324159">
    <property type="component" value="Unassembled WGS sequence"/>
</dbReference>
<accession>A0A5D3WRL3</accession>